<dbReference type="OrthoDB" id="3989267at2"/>
<dbReference type="AlphaFoldDB" id="A0A4S8QIG7"/>
<dbReference type="EMBL" id="STGY01000051">
    <property type="protein sequence ID" value="THV41179.1"/>
    <property type="molecule type" value="Genomic_DNA"/>
</dbReference>
<feature type="region of interest" description="Disordered" evidence="1">
    <location>
        <begin position="71"/>
        <end position="104"/>
    </location>
</feature>
<keyword evidence="3" id="KW-1185">Reference proteome</keyword>
<evidence type="ECO:0000256" key="1">
    <source>
        <dbReference type="SAM" id="MobiDB-lite"/>
    </source>
</evidence>
<dbReference type="RefSeq" id="WP_136534979.1">
    <property type="nucleotide sequence ID" value="NZ_STGY01000051.1"/>
</dbReference>
<protein>
    <recommendedName>
        <fullName evidence="4">PE-PGRS family protein</fullName>
    </recommendedName>
</protein>
<evidence type="ECO:0000313" key="2">
    <source>
        <dbReference type="EMBL" id="THV41179.1"/>
    </source>
</evidence>
<accession>A0A4S8QIG7</accession>
<comment type="caution">
    <text evidence="2">The sequence shown here is derived from an EMBL/GenBank/DDBJ whole genome shotgun (WGS) entry which is preliminary data.</text>
</comment>
<gene>
    <name evidence="2" type="ORF">FAB82_13085</name>
</gene>
<reference evidence="2 3" key="2">
    <citation type="submission" date="2019-05" db="EMBL/GenBank/DDBJ databases">
        <title>Glycomyces buryatensis sp. nov.</title>
        <authorList>
            <person name="Nikitina E."/>
        </authorList>
    </citation>
    <scope>NUCLEOTIDE SEQUENCE [LARGE SCALE GENOMIC DNA]</scope>
    <source>
        <strain evidence="2 3">18</strain>
    </source>
</reference>
<organism evidence="2 3">
    <name type="scientific">Glycomyces buryatensis</name>
    <dbReference type="NCBI Taxonomy" id="2570927"/>
    <lineage>
        <taxon>Bacteria</taxon>
        <taxon>Bacillati</taxon>
        <taxon>Actinomycetota</taxon>
        <taxon>Actinomycetes</taxon>
        <taxon>Glycomycetales</taxon>
        <taxon>Glycomycetaceae</taxon>
        <taxon>Glycomyces</taxon>
    </lineage>
</organism>
<reference evidence="3" key="1">
    <citation type="submission" date="2019-04" db="EMBL/GenBank/DDBJ databases">
        <title>Nocardioides xinjiangensis sp. nov.</title>
        <authorList>
            <person name="Liu S."/>
        </authorList>
    </citation>
    <scope>NUCLEOTIDE SEQUENCE [LARGE SCALE GENOMIC DNA]</scope>
    <source>
        <strain evidence="3">18</strain>
    </source>
</reference>
<evidence type="ECO:0000313" key="3">
    <source>
        <dbReference type="Proteomes" id="UP000308760"/>
    </source>
</evidence>
<name>A0A4S8QIG7_9ACTN</name>
<evidence type="ECO:0008006" key="4">
    <source>
        <dbReference type="Google" id="ProtNLM"/>
    </source>
</evidence>
<proteinExistence type="predicted"/>
<feature type="compositionally biased region" description="Basic and acidic residues" evidence="1">
    <location>
        <begin position="71"/>
        <end position="89"/>
    </location>
</feature>
<dbReference type="Proteomes" id="UP000308760">
    <property type="component" value="Unassembled WGS sequence"/>
</dbReference>
<sequence>MERTGPLNDRQLEALQLVGSGDDLSSTEREPLRITARALESRGLVSISKSTGQWRATITADGRFYLEHGYHPDARRTSKDSGRTTEEARTVPSPGKAVKPRKTREIPTEIPRDRRADAIGLINRLSSERTVRLPALSESEFARWRKTVDHAKRNGLVPEGHHIEFIGSADTSATIRLIAAVHPNAARKHAQGLEPVPVPERLQRPHPVVARLRDDVDRLTMPKDLRRRSLLIFQAIASAAHDRGWKVRDQPVDQRHHYGSGSRRRYDRREGAVQVGIDGFTYAVTIDQEFPQSENPIKAKNLKLELPYSSYGQHKWADRKTMTLEDRLPEVMDGLAKSAAGDRRSAIAAEKAKVERQRQWETVMANAKVQALEHHYASALEQQSQAFERFKRLTAYCDLLEERLQEEEADHPDNDAARQWLAWARTFADSTDPLRTLPAMPTAPEFKAEDLKPFLGRWSPYGPESSYGRR</sequence>